<feature type="region of interest" description="Disordered" evidence="1">
    <location>
        <begin position="56"/>
        <end position="81"/>
    </location>
</feature>
<protein>
    <submittedName>
        <fullName evidence="2">Uncharacterized protein</fullName>
    </submittedName>
</protein>
<feature type="compositionally biased region" description="Gly residues" evidence="1">
    <location>
        <begin position="69"/>
        <end position="79"/>
    </location>
</feature>
<feature type="compositionally biased region" description="Basic and acidic residues" evidence="1">
    <location>
        <begin position="284"/>
        <end position="293"/>
    </location>
</feature>
<feature type="region of interest" description="Disordered" evidence="1">
    <location>
        <begin position="331"/>
        <end position="382"/>
    </location>
</feature>
<proteinExistence type="predicted"/>
<dbReference type="Proteomes" id="UP001437256">
    <property type="component" value="Unassembled WGS sequence"/>
</dbReference>
<evidence type="ECO:0000313" key="2">
    <source>
        <dbReference type="EMBL" id="KAL0063275.1"/>
    </source>
</evidence>
<keyword evidence="3" id="KW-1185">Reference proteome</keyword>
<name>A0ABR2ZPX4_9AGAR</name>
<feature type="compositionally biased region" description="Polar residues" evidence="1">
    <location>
        <begin position="1"/>
        <end position="10"/>
    </location>
</feature>
<gene>
    <name evidence="2" type="ORF">AAF712_009877</name>
</gene>
<organism evidence="2 3">
    <name type="scientific">Marasmius tenuissimus</name>
    <dbReference type="NCBI Taxonomy" id="585030"/>
    <lineage>
        <taxon>Eukaryota</taxon>
        <taxon>Fungi</taxon>
        <taxon>Dikarya</taxon>
        <taxon>Basidiomycota</taxon>
        <taxon>Agaricomycotina</taxon>
        <taxon>Agaricomycetes</taxon>
        <taxon>Agaricomycetidae</taxon>
        <taxon>Agaricales</taxon>
        <taxon>Marasmiineae</taxon>
        <taxon>Marasmiaceae</taxon>
        <taxon>Marasmius</taxon>
    </lineage>
</organism>
<accession>A0ABR2ZPX4</accession>
<feature type="compositionally biased region" description="Low complexity" evidence="1">
    <location>
        <begin position="11"/>
        <end position="41"/>
    </location>
</feature>
<feature type="region of interest" description="Disordered" evidence="1">
    <location>
        <begin position="283"/>
        <end position="306"/>
    </location>
</feature>
<evidence type="ECO:0000313" key="3">
    <source>
        <dbReference type="Proteomes" id="UP001437256"/>
    </source>
</evidence>
<feature type="compositionally biased region" description="Low complexity" evidence="1">
    <location>
        <begin position="335"/>
        <end position="362"/>
    </location>
</feature>
<evidence type="ECO:0000256" key="1">
    <source>
        <dbReference type="SAM" id="MobiDB-lite"/>
    </source>
</evidence>
<feature type="compositionally biased region" description="Low complexity" evidence="1">
    <location>
        <begin position="372"/>
        <end position="382"/>
    </location>
</feature>
<reference evidence="2 3" key="1">
    <citation type="submission" date="2024-05" db="EMBL/GenBank/DDBJ databases">
        <title>A draft genome resource for the thread blight pathogen Marasmius tenuissimus strain MS-2.</title>
        <authorList>
            <person name="Yulfo-Soto G.E."/>
            <person name="Baruah I.K."/>
            <person name="Amoako-Attah I."/>
            <person name="Bukari Y."/>
            <person name="Meinhardt L.W."/>
            <person name="Bailey B.A."/>
            <person name="Cohen S.P."/>
        </authorList>
    </citation>
    <scope>NUCLEOTIDE SEQUENCE [LARGE SCALE GENOMIC DNA]</scope>
    <source>
        <strain evidence="2 3">MS-2</strain>
    </source>
</reference>
<feature type="region of interest" description="Disordered" evidence="1">
    <location>
        <begin position="1"/>
        <end position="41"/>
    </location>
</feature>
<comment type="caution">
    <text evidence="2">The sequence shown here is derived from an EMBL/GenBank/DDBJ whole genome shotgun (WGS) entry which is preliminary data.</text>
</comment>
<dbReference type="EMBL" id="JBBXMP010000085">
    <property type="protein sequence ID" value="KAL0063275.1"/>
    <property type="molecule type" value="Genomic_DNA"/>
</dbReference>
<sequence length="474" mass="51892">MPASSYQLQTSPSNNQSHPPSPSPSNHSLSDADSESSFPSVSSSFFFSSAAHSPYSNPYSHPQSHDSGGEYGADQGGDDGALHMIIPSLTLPEPLPLNNRNREATVIEIKLVALVKSSEELESNFILEDAHWDEADEGMKVLRGTLALGGEDSDSDSSEHLERTVQRVVIWALEDSDSTHEPNDSNFRSFRQLVHSSFQSLDRRFHPELDSEDLTVSSLFLSEIYTLLLVCSPSKSLDGHDLEDLIPVVPSTSNSTLPDLMKPENLTKLRNDVANAFLQWRSHSHPETHDREATYVNSPPIPTIRQITPRAPTHTVVRRHGPFAVRKRIIHHQRSSPGNSPSPEESTVLSPRPRSPNTSSNGRPRKKPLSPPSALSKSLPLSAHPAPHNSVIVDPLHLPSLLMLGADLFGAMKERVFGRRIQEQKQESDSSKMSQIVQGKVSGCGGASPFKSLFLGFCVGLGVGMWLGRTIWGA</sequence>